<evidence type="ECO:0000313" key="5">
    <source>
        <dbReference type="RefSeq" id="XP_036357505.1"/>
    </source>
</evidence>
<name>A0A7E6ERD3_9MOLL</name>
<dbReference type="InterPro" id="IPR002048">
    <property type="entry name" value="EF_hand_dom"/>
</dbReference>
<evidence type="ECO:0000256" key="2">
    <source>
        <dbReference type="ARBA" id="ARBA00022837"/>
    </source>
</evidence>
<evidence type="ECO:0000259" key="3">
    <source>
        <dbReference type="PROSITE" id="PS50222"/>
    </source>
</evidence>
<dbReference type="PROSITE" id="PS50222">
    <property type="entry name" value="EF_HAND_2"/>
    <property type="match status" value="2"/>
</dbReference>
<dbReference type="InterPro" id="IPR050145">
    <property type="entry name" value="Centrin_CML-like"/>
</dbReference>
<keyword evidence="4" id="KW-1185">Reference proteome</keyword>
<dbReference type="KEGG" id="osn:115211593"/>
<reference evidence="5" key="1">
    <citation type="submission" date="2025-08" db="UniProtKB">
        <authorList>
            <consortium name="RefSeq"/>
        </authorList>
    </citation>
    <scope>IDENTIFICATION</scope>
</reference>
<dbReference type="GO" id="GO:0005509">
    <property type="term" value="F:calcium ion binding"/>
    <property type="evidence" value="ECO:0007669"/>
    <property type="project" value="InterPro"/>
</dbReference>
<dbReference type="SUPFAM" id="SSF47473">
    <property type="entry name" value="EF-hand"/>
    <property type="match status" value="1"/>
</dbReference>
<dbReference type="Proteomes" id="UP000515154">
    <property type="component" value="Linkage group LG1"/>
</dbReference>
<dbReference type="AlphaFoldDB" id="A0A7E6ERD3"/>
<dbReference type="InterPro" id="IPR011992">
    <property type="entry name" value="EF-hand-dom_pair"/>
</dbReference>
<dbReference type="InterPro" id="IPR018247">
    <property type="entry name" value="EF_Hand_1_Ca_BS"/>
</dbReference>
<keyword evidence="2" id="KW-0106">Calcium</keyword>
<evidence type="ECO:0000313" key="4">
    <source>
        <dbReference type="Proteomes" id="UP000515154"/>
    </source>
</evidence>
<feature type="domain" description="EF-hand" evidence="3">
    <location>
        <begin position="8"/>
        <end position="36"/>
    </location>
</feature>
<protein>
    <submittedName>
        <fullName evidence="5">Calmodulin-like protein 10</fullName>
    </submittedName>
</protein>
<sequence length="138" mass="15853">MFVINWSEVFDEIDTNGNGKIEYQEFFDYFKDMFPSVSKEVVEKDLKGLDLNNDGVVIKEEFIKLMSQDTLKDPEDIKNAFKKFDVDKSGYLTTEELNEAMKTLCMDISGADTQAIIKSAMKDGKIDYKEFVDIAMNL</sequence>
<dbReference type="Pfam" id="PF13499">
    <property type="entry name" value="EF-hand_7"/>
    <property type="match status" value="2"/>
</dbReference>
<evidence type="ECO:0000256" key="1">
    <source>
        <dbReference type="ARBA" id="ARBA00022737"/>
    </source>
</evidence>
<accession>A0A7E6ERD3</accession>
<dbReference type="PROSITE" id="PS00018">
    <property type="entry name" value="EF_HAND_1"/>
    <property type="match status" value="2"/>
</dbReference>
<organism evidence="4 5">
    <name type="scientific">Octopus sinensis</name>
    <name type="common">East Asian common octopus</name>
    <dbReference type="NCBI Taxonomy" id="2607531"/>
    <lineage>
        <taxon>Eukaryota</taxon>
        <taxon>Metazoa</taxon>
        <taxon>Spiralia</taxon>
        <taxon>Lophotrochozoa</taxon>
        <taxon>Mollusca</taxon>
        <taxon>Cephalopoda</taxon>
        <taxon>Coleoidea</taxon>
        <taxon>Octopodiformes</taxon>
        <taxon>Octopoda</taxon>
        <taxon>Incirrata</taxon>
        <taxon>Octopodidae</taxon>
        <taxon>Octopus</taxon>
    </lineage>
</organism>
<feature type="domain" description="EF-hand" evidence="3">
    <location>
        <begin position="72"/>
        <end position="107"/>
    </location>
</feature>
<dbReference type="Gene3D" id="1.10.238.10">
    <property type="entry name" value="EF-hand"/>
    <property type="match status" value="2"/>
</dbReference>
<dbReference type="RefSeq" id="XP_036357505.1">
    <property type="nucleotide sequence ID" value="XM_036501612.1"/>
</dbReference>
<proteinExistence type="predicted"/>
<dbReference type="SMART" id="SM00054">
    <property type="entry name" value="EFh"/>
    <property type="match status" value="4"/>
</dbReference>
<gene>
    <name evidence="5" type="primary">LOC115211593</name>
</gene>
<dbReference type="CDD" id="cd00051">
    <property type="entry name" value="EFh"/>
    <property type="match status" value="2"/>
</dbReference>
<keyword evidence="1" id="KW-0677">Repeat</keyword>
<dbReference type="PANTHER" id="PTHR23050">
    <property type="entry name" value="CALCIUM BINDING PROTEIN"/>
    <property type="match status" value="1"/>
</dbReference>